<dbReference type="EnsemblMetazoa" id="CapteT169991">
    <property type="protein sequence ID" value="CapteP169991"/>
    <property type="gene ID" value="CapteG169991"/>
</dbReference>
<dbReference type="HOGENOM" id="CLU_035361_5_0_1"/>
<protein>
    <recommendedName>
        <fullName evidence="6">AB hydrolase-1 domain-containing protein</fullName>
    </recommendedName>
</protein>
<comment type="similarity">
    <text evidence="1">Belongs to the NDRG family.</text>
</comment>
<dbReference type="EMBL" id="AMQN01004924">
    <property type="status" value="NOT_ANNOTATED_CDS"/>
    <property type="molecule type" value="Genomic_DNA"/>
</dbReference>
<dbReference type="STRING" id="283909.R7VEZ5"/>
<reference evidence="4" key="3">
    <citation type="submission" date="2015-06" db="UniProtKB">
        <authorList>
            <consortium name="EnsemblMetazoa"/>
        </authorList>
    </citation>
    <scope>IDENTIFICATION</scope>
</reference>
<dbReference type="OrthoDB" id="191979at2759"/>
<keyword evidence="5" id="KW-1185">Reference proteome</keyword>
<feature type="region of interest" description="Disordered" evidence="2">
    <location>
        <begin position="316"/>
        <end position="341"/>
    </location>
</feature>
<dbReference type="SUPFAM" id="SSF53474">
    <property type="entry name" value="alpha/beta-Hydrolases"/>
    <property type="match status" value="1"/>
</dbReference>
<name>R7VEZ5_CAPTE</name>
<dbReference type="Proteomes" id="UP000014760">
    <property type="component" value="Unassembled WGS sequence"/>
</dbReference>
<dbReference type="EMBL" id="KB294684">
    <property type="protein sequence ID" value="ELU14230.1"/>
    <property type="molecule type" value="Genomic_DNA"/>
</dbReference>
<dbReference type="Pfam" id="PF03096">
    <property type="entry name" value="Ndr"/>
    <property type="match status" value="1"/>
</dbReference>
<organism evidence="3">
    <name type="scientific">Capitella teleta</name>
    <name type="common">Polychaete worm</name>
    <dbReference type="NCBI Taxonomy" id="283909"/>
    <lineage>
        <taxon>Eukaryota</taxon>
        <taxon>Metazoa</taxon>
        <taxon>Spiralia</taxon>
        <taxon>Lophotrochozoa</taxon>
        <taxon>Annelida</taxon>
        <taxon>Polychaeta</taxon>
        <taxon>Sedentaria</taxon>
        <taxon>Scolecida</taxon>
        <taxon>Capitellidae</taxon>
        <taxon>Capitella</taxon>
    </lineage>
</organism>
<accession>R7VEZ5</accession>
<dbReference type="OMA" id="TTHKSMN"/>
<reference evidence="5" key="1">
    <citation type="submission" date="2012-12" db="EMBL/GenBank/DDBJ databases">
        <authorList>
            <person name="Hellsten U."/>
            <person name="Grimwood J."/>
            <person name="Chapman J.A."/>
            <person name="Shapiro H."/>
            <person name="Aerts A."/>
            <person name="Otillar R.P."/>
            <person name="Terry A.Y."/>
            <person name="Boore J.L."/>
            <person name="Simakov O."/>
            <person name="Marletaz F."/>
            <person name="Cho S.-J."/>
            <person name="Edsinger-Gonzales E."/>
            <person name="Havlak P."/>
            <person name="Kuo D.-H."/>
            <person name="Larsson T."/>
            <person name="Lv J."/>
            <person name="Arendt D."/>
            <person name="Savage R."/>
            <person name="Osoegawa K."/>
            <person name="de Jong P."/>
            <person name="Lindberg D.R."/>
            <person name="Seaver E.C."/>
            <person name="Weisblat D.A."/>
            <person name="Putnam N.H."/>
            <person name="Grigoriev I.V."/>
            <person name="Rokhsar D.S."/>
        </authorList>
    </citation>
    <scope>NUCLEOTIDE SEQUENCE</scope>
    <source>
        <strain evidence="5">I ESC-2004</strain>
    </source>
</reference>
<gene>
    <name evidence="3" type="ORF">CAPTEDRAFT_169991</name>
</gene>
<dbReference type="FunCoup" id="R7VEZ5">
    <property type="interactions" value="38"/>
</dbReference>
<reference evidence="3 5" key="2">
    <citation type="journal article" date="2013" name="Nature">
        <title>Insights into bilaterian evolution from three spiralian genomes.</title>
        <authorList>
            <person name="Simakov O."/>
            <person name="Marletaz F."/>
            <person name="Cho S.J."/>
            <person name="Edsinger-Gonzales E."/>
            <person name="Havlak P."/>
            <person name="Hellsten U."/>
            <person name="Kuo D.H."/>
            <person name="Larsson T."/>
            <person name="Lv J."/>
            <person name="Arendt D."/>
            <person name="Savage R."/>
            <person name="Osoegawa K."/>
            <person name="de Jong P."/>
            <person name="Grimwood J."/>
            <person name="Chapman J.A."/>
            <person name="Shapiro H."/>
            <person name="Aerts A."/>
            <person name="Otillar R.P."/>
            <person name="Terry A.Y."/>
            <person name="Boore J.L."/>
            <person name="Grigoriev I.V."/>
            <person name="Lindberg D.R."/>
            <person name="Seaver E.C."/>
            <person name="Weisblat D.A."/>
            <person name="Putnam N.H."/>
            <person name="Rokhsar D.S."/>
        </authorList>
    </citation>
    <scope>NUCLEOTIDE SEQUENCE</scope>
    <source>
        <strain evidence="3 5">I ESC-2004</strain>
    </source>
</reference>
<evidence type="ECO:0008006" key="6">
    <source>
        <dbReference type="Google" id="ProtNLM"/>
    </source>
</evidence>
<dbReference type="InterPro" id="IPR004142">
    <property type="entry name" value="NDRG"/>
</dbReference>
<evidence type="ECO:0000313" key="5">
    <source>
        <dbReference type="Proteomes" id="UP000014760"/>
    </source>
</evidence>
<evidence type="ECO:0000313" key="4">
    <source>
        <dbReference type="EnsemblMetazoa" id="CapteP169991"/>
    </source>
</evidence>
<proteinExistence type="inferred from homology"/>
<evidence type="ECO:0000256" key="1">
    <source>
        <dbReference type="ARBA" id="ARBA00005598"/>
    </source>
</evidence>
<dbReference type="AlphaFoldDB" id="R7VEZ5"/>
<dbReference type="InterPro" id="IPR029058">
    <property type="entry name" value="AB_hydrolase_fold"/>
</dbReference>
<evidence type="ECO:0000256" key="2">
    <source>
        <dbReference type="SAM" id="MobiDB-lite"/>
    </source>
</evidence>
<sequence>MKLIFCSQGPRTFSEVVVLTVHDLGCDRSMYVDFVDRPNMKQIRDRTVWVHVIIPGQGLKADPLPADYQFPTMQQIGEDLIHVLDQLKIKEVVCFGEGAGANILARFAMTYIERVLGVVLIHCTGTTAGFLDSLKDKVINWKLDHIGMNPTAEAYLVLHRFGISSSNEFGRAQDQEQLKAAIQNYQDTLRTKTNPKNLTKFVDAFLKRTAISDQAKIQRLKCPVLLITGQKSVFNSTTRNLHGAIMKSCADKGKVDFIEVSGVANVLEGKPEKVVECLLYFMQGLGLVSSVPMNHVSRAPRLRSLSMEEYDLPLRNRTLSGGSGTGSPLVGTPPNQTPICN</sequence>
<dbReference type="PANTHER" id="PTHR11034">
    <property type="entry name" value="N-MYC DOWNSTREAM REGULATED"/>
    <property type="match status" value="1"/>
</dbReference>
<evidence type="ECO:0000313" key="3">
    <source>
        <dbReference type="EMBL" id="ELU14230.1"/>
    </source>
</evidence>
<dbReference type="Gene3D" id="3.40.50.1820">
    <property type="entry name" value="alpha/beta hydrolase"/>
    <property type="match status" value="1"/>
</dbReference>